<protein>
    <submittedName>
        <fullName evidence="1">Uncharacterized protein</fullName>
    </submittedName>
</protein>
<dbReference type="RefSeq" id="WP_025853106.1">
    <property type="nucleotide sequence ID" value="NZ_JAUMKJ010000019.1"/>
</dbReference>
<gene>
    <name evidence="1" type="ORF">Q3C12_16950</name>
</gene>
<accession>A0ABT8VCI1</accession>
<dbReference type="EMBL" id="JAUMKJ010000019">
    <property type="protein sequence ID" value="MDO3678695.1"/>
    <property type="molecule type" value="Genomic_DNA"/>
</dbReference>
<evidence type="ECO:0000313" key="2">
    <source>
        <dbReference type="Proteomes" id="UP001168883"/>
    </source>
</evidence>
<dbReference type="Proteomes" id="UP001168883">
    <property type="component" value="Unassembled WGS sequence"/>
</dbReference>
<proteinExistence type="predicted"/>
<reference evidence="1" key="1">
    <citation type="submission" date="2023-07" db="EMBL/GenBank/DDBJ databases">
        <authorList>
            <person name="Aktuganov G."/>
            <person name="Boyko T."/>
            <person name="Delegan Y."/>
            <person name="Galimzianova N."/>
            <person name="Gilvanova E."/>
            <person name="Korobov V."/>
            <person name="Kuzmina L."/>
            <person name="Melentiev A."/>
            <person name="Milman P."/>
            <person name="Ryabova A."/>
            <person name="Stupak E."/>
            <person name="Yasakov T."/>
            <person name="Zharikova N."/>
            <person name="Zhurenko E."/>
        </authorList>
    </citation>
    <scope>NUCLEOTIDE SEQUENCE</scope>
    <source>
        <strain evidence="1">IB-739</strain>
    </source>
</reference>
<name>A0ABT8VCI1_9BACL</name>
<evidence type="ECO:0000313" key="1">
    <source>
        <dbReference type="EMBL" id="MDO3678695.1"/>
    </source>
</evidence>
<sequence>MKEAIIIDFNGFMTDVTLVADDATGVFPFYRTQEPLAQEDIGQQLNTEMLGYVVAIPVPQGLFKPRFDIESWNEYIQLQPLELDKDGKSPTEMPEHFSYSPRQQETFWIEGLMPEEIVAGQNPYNHFNIEQKVDVLTAKLPKMKEPLVYLSRLWKK</sequence>
<keyword evidence="2" id="KW-1185">Reference proteome</keyword>
<organism evidence="1 2">
    <name type="scientific">Paenibacillus ehimensis</name>
    <dbReference type="NCBI Taxonomy" id="79264"/>
    <lineage>
        <taxon>Bacteria</taxon>
        <taxon>Bacillati</taxon>
        <taxon>Bacillota</taxon>
        <taxon>Bacilli</taxon>
        <taxon>Bacillales</taxon>
        <taxon>Paenibacillaceae</taxon>
        <taxon>Paenibacillus</taxon>
    </lineage>
</organism>
<comment type="caution">
    <text evidence="1">The sequence shown here is derived from an EMBL/GenBank/DDBJ whole genome shotgun (WGS) entry which is preliminary data.</text>
</comment>